<accession>A0ABU4EU93</accession>
<dbReference type="PANTHER" id="PTHR42756">
    <property type="entry name" value="TRANSCRIPTIONAL REGULATOR, MARR"/>
    <property type="match status" value="1"/>
</dbReference>
<evidence type="ECO:0000313" key="5">
    <source>
        <dbReference type="EMBL" id="MDV7134822.1"/>
    </source>
</evidence>
<dbReference type="SUPFAM" id="SSF46785">
    <property type="entry name" value="Winged helix' DNA-binding domain"/>
    <property type="match status" value="1"/>
</dbReference>
<keyword evidence="6" id="KW-1185">Reference proteome</keyword>
<sequence>MSQSGGVEETFRTVHEFLTRLSCALDADAMDDLIETDLGFTHYKALLILSRHGNALSVNELADELHLSLAAAGRAVDKLVGLSMVSRREDEHDRRIKRVSLAEGGEKAVALSIRRRENSVRDVIAKLPSDLRGDLNSALLPILAGDYLSTPMCSDDVRTGSATQGLAAATSAAAR</sequence>
<keyword evidence="3" id="KW-0804">Transcription</keyword>
<keyword evidence="2" id="KW-0238">DNA-binding</keyword>
<dbReference type="EMBL" id="JAWLUM010000002">
    <property type="protein sequence ID" value="MDV7134822.1"/>
    <property type="molecule type" value="Genomic_DNA"/>
</dbReference>
<organism evidence="5 6">
    <name type="scientific">Williamsia marianensis</name>
    <dbReference type="NCBI Taxonomy" id="85044"/>
    <lineage>
        <taxon>Bacteria</taxon>
        <taxon>Bacillati</taxon>
        <taxon>Actinomycetota</taxon>
        <taxon>Actinomycetes</taxon>
        <taxon>Mycobacteriales</taxon>
        <taxon>Nocardiaceae</taxon>
        <taxon>Williamsia</taxon>
    </lineage>
</organism>
<dbReference type="InterPro" id="IPR036390">
    <property type="entry name" value="WH_DNA-bd_sf"/>
</dbReference>
<reference evidence="5 6" key="1">
    <citation type="submission" date="2023-10" db="EMBL/GenBank/DDBJ databases">
        <title>Development of a sustainable strategy for remediation of hydrocarbon-contaminated territories based on the waste exchange concept.</title>
        <authorList>
            <person name="Krivoruchko A."/>
        </authorList>
    </citation>
    <scope>NUCLEOTIDE SEQUENCE [LARGE SCALE GENOMIC DNA]</scope>
    <source>
        <strain evidence="5 6">IEGM 1236</strain>
    </source>
</reference>
<evidence type="ECO:0000256" key="1">
    <source>
        <dbReference type="ARBA" id="ARBA00023015"/>
    </source>
</evidence>
<protein>
    <submittedName>
        <fullName evidence="5">MarR family transcriptional regulator</fullName>
    </submittedName>
</protein>
<dbReference type="InterPro" id="IPR000835">
    <property type="entry name" value="HTH_MarR-typ"/>
</dbReference>
<dbReference type="PROSITE" id="PS50995">
    <property type="entry name" value="HTH_MARR_2"/>
    <property type="match status" value="1"/>
</dbReference>
<gene>
    <name evidence="5" type="ORF">R4198_14045</name>
</gene>
<dbReference type="SMART" id="SM00347">
    <property type="entry name" value="HTH_MARR"/>
    <property type="match status" value="1"/>
</dbReference>
<dbReference type="RefSeq" id="WP_317713444.1">
    <property type="nucleotide sequence ID" value="NZ_JAWLUM010000002.1"/>
</dbReference>
<dbReference type="Proteomes" id="UP001185792">
    <property type="component" value="Unassembled WGS sequence"/>
</dbReference>
<evidence type="ECO:0000256" key="2">
    <source>
        <dbReference type="ARBA" id="ARBA00023125"/>
    </source>
</evidence>
<keyword evidence="1" id="KW-0805">Transcription regulation</keyword>
<feature type="domain" description="HTH marR-type" evidence="4">
    <location>
        <begin position="7"/>
        <end position="144"/>
    </location>
</feature>
<evidence type="ECO:0000313" key="6">
    <source>
        <dbReference type="Proteomes" id="UP001185792"/>
    </source>
</evidence>
<dbReference type="Gene3D" id="1.10.10.10">
    <property type="entry name" value="Winged helix-like DNA-binding domain superfamily/Winged helix DNA-binding domain"/>
    <property type="match status" value="1"/>
</dbReference>
<comment type="caution">
    <text evidence="5">The sequence shown here is derived from an EMBL/GenBank/DDBJ whole genome shotgun (WGS) entry which is preliminary data.</text>
</comment>
<evidence type="ECO:0000259" key="4">
    <source>
        <dbReference type="PROSITE" id="PS50995"/>
    </source>
</evidence>
<dbReference type="PANTHER" id="PTHR42756:SF1">
    <property type="entry name" value="TRANSCRIPTIONAL REPRESSOR OF EMRAB OPERON"/>
    <property type="match status" value="1"/>
</dbReference>
<name>A0ABU4EU93_WILMA</name>
<proteinExistence type="predicted"/>
<evidence type="ECO:0000256" key="3">
    <source>
        <dbReference type="ARBA" id="ARBA00023163"/>
    </source>
</evidence>
<dbReference type="InterPro" id="IPR036388">
    <property type="entry name" value="WH-like_DNA-bd_sf"/>
</dbReference>
<dbReference type="Pfam" id="PF12802">
    <property type="entry name" value="MarR_2"/>
    <property type="match status" value="1"/>
</dbReference>